<dbReference type="Proteomes" id="UP001501752">
    <property type="component" value="Unassembled WGS sequence"/>
</dbReference>
<dbReference type="SUPFAM" id="SSF161098">
    <property type="entry name" value="MetI-like"/>
    <property type="match status" value="1"/>
</dbReference>
<keyword evidence="5 7" id="KW-1133">Transmembrane helix</keyword>
<evidence type="ECO:0000256" key="3">
    <source>
        <dbReference type="ARBA" id="ARBA00022475"/>
    </source>
</evidence>
<feature type="transmembrane region" description="Helical" evidence="7">
    <location>
        <begin position="284"/>
        <end position="305"/>
    </location>
</feature>
<evidence type="ECO:0000256" key="1">
    <source>
        <dbReference type="ARBA" id="ARBA00004651"/>
    </source>
</evidence>
<evidence type="ECO:0000313" key="11">
    <source>
        <dbReference type="Proteomes" id="UP001501752"/>
    </source>
</evidence>
<keyword evidence="4 7" id="KW-0812">Transmembrane</keyword>
<dbReference type="Pfam" id="PF00528">
    <property type="entry name" value="BPD_transp_1"/>
    <property type="match status" value="1"/>
</dbReference>
<name>A0ABP9D6X4_9ACTN</name>
<comment type="similarity">
    <text evidence="7">Belongs to the binding-protein-dependent transport system permease family.</text>
</comment>
<evidence type="ECO:0000256" key="6">
    <source>
        <dbReference type="ARBA" id="ARBA00023136"/>
    </source>
</evidence>
<dbReference type="PANTHER" id="PTHR43386:SF6">
    <property type="entry name" value="ABC TRANSPORTER PERMEASE PROTEIN"/>
    <property type="match status" value="1"/>
</dbReference>
<dbReference type="InterPro" id="IPR035906">
    <property type="entry name" value="MetI-like_sf"/>
</dbReference>
<reference evidence="11" key="1">
    <citation type="journal article" date="2019" name="Int. J. Syst. Evol. Microbiol.">
        <title>The Global Catalogue of Microorganisms (GCM) 10K type strain sequencing project: providing services to taxonomists for standard genome sequencing and annotation.</title>
        <authorList>
            <consortium name="The Broad Institute Genomics Platform"/>
            <consortium name="The Broad Institute Genome Sequencing Center for Infectious Disease"/>
            <person name="Wu L."/>
            <person name="Ma J."/>
        </authorList>
    </citation>
    <scope>NUCLEOTIDE SEQUENCE [LARGE SCALE GENOMIC DNA]</scope>
    <source>
        <strain evidence="11">JCM 13006</strain>
    </source>
</reference>
<evidence type="ECO:0000256" key="2">
    <source>
        <dbReference type="ARBA" id="ARBA00022448"/>
    </source>
</evidence>
<feature type="compositionally biased region" description="Pro residues" evidence="8">
    <location>
        <begin position="10"/>
        <end position="20"/>
    </location>
</feature>
<feature type="domain" description="ABC transmembrane type-1" evidence="9">
    <location>
        <begin position="116"/>
        <end position="302"/>
    </location>
</feature>
<proteinExistence type="inferred from homology"/>
<sequence length="314" mass="33196">MTSLRLPGPTQDPPPDPAPGALPVDGVPQTARASLSRDAWSQLRSRPLVWVCLAVIALIGLMAAFPGVFTAAFTDDDGRCELAHSKLGPADGHPFGFDLQGCDYLAQVVRGSRPSLLAGVAVTAGALVVSVVLGLLAGFYGGWVDDLLSRVTEVFFGLPFVLGATVILVAFPRHGLGAMTLVLVALGWSTMTRVMRSQVIAVKDADYVRAARMSGARPARLMFRHVLPNAITPVVVVAMLNVGNVISGEATLDFLGVGLQYPAVSWGLQLNTAQSFFLDHPHLLAFPALFLSATVLSFILLGDAVRDAFDPKLS</sequence>
<keyword evidence="11" id="KW-1185">Reference proteome</keyword>
<dbReference type="CDD" id="cd06261">
    <property type="entry name" value="TM_PBP2"/>
    <property type="match status" value="1"/>
</dbReference>
<dbReference type="EMBL" id="BAABIS010000001">
    <property type="protein sequence ID" value="GAA4830914.1"/>
    <property type="molecule type" value="Genomic_DNA"/>
</dbReference>
<feature type="transmembrane region" description="Helical" evidence="7">
    <location>
        <begin position="160"/>
        <end position="188"/>
    </location>
</feature>
<feature type="transmembrane region" description="Helical" evidence="7">
    <location>
        <begin position="226"/>
        <end position="246"/>
    </location>
</feature>
<dbReference type="PANTHER" id="PTHR43386">
    <property type="entry name" value="OLIGOPEPTIDE TRANSPORT SYSTEM PERMEASE PROTEIN APPC"/>
    <property type="match status" value="1"/>
</dbReference>
<feature type="transmembrane region" description="Helical" evidence="7">
    <location>
        <begin position="48"/>
        <end position="69"/>
    </location>
</feature>
<keyword evidence="6 7" id="KW-0472">Membrane</keyword>
<dbReference type="Pfam" id="PF12911">
    <property type="entry name" value="OppC_N"/>
    <property type="match status" value="1"/>
</dbReference>
<keyword evidence="2 7" id="KW-0813">Transport</keyword>
<evidence type="ECO:0000256" key="4">
    <source>
        <dbReference type="ARBA" id="ARBA00022692"/>
    </source>
</evidence>
<feature type="region of interest" description="Disordered" evidence="8">
    <location>
        <begin position="1"/>
        <end position="27"/>
    </location>
</feature>
<dbReference type="InterPro" id="IPR025966">
    <property type="entry name" value="OppC_N"/>
</dbReference>
<accession>A0ABP9D6X4</accession>
<evidence type="ECO:0000259" key="9">
    <source>
        <dbReference type="PROSITE" id="PS50928"/>
    </source>
</evidence>
<keyword evidence="3" id="KW-1003">Cell membrane</keyword>
<dbReference type="InterPro" id="IPR000515">
    <property type="entry name" value="MetI-like"/>
</dbReference>
<evidence type="ECO:0000256" key="8">
    <source>
        <dbReference type="SAM" id="MobiDB-lite"/>
    </source>
</evidence>
<protein>
    <submittedName>
        <fullName evidence="10">ABC transporter permease</fullName>
    </submittedName>
</protein>
<organism evidence="10 11">
    <name type="scientific">Kitasatospora terrestris</name>
    <dbReference type="NCBI Taxonomy" id="258051"/>
    <lineage>
        <taxon>Bacteria</taxon>
        <taxon>Bacillati</taxon>
        <taxon>Actinomycetota</taxon>
        <taxon>Actinomycetes</taxon>
        <taxon>Kitasatosporales</taxon>
        <taxon>Streptomycetaceae</taxon>
        <taxon>Kitasatospora</taxon>
    </lineage>
</organism>
<dbReference type="RefSeq" id="WP_345694743.1">
    <property type="nucleotide sequence ID" value="NZ_BAABIS010000001.1"/>
</dbReference>
<evidence type="ECO:0000256" key="7">
    <source>
        <dbReference type="RuleBase" id="RU363032"/>
    </source>
</evidence>
<feature type="transmembrane region" description="Helical" evidence="7">
    <location>
        <begin position="116"/>
        <end position="140"/>
    </location>
</feature>
<comment type="subcellular location">
    <subcellularLocation>
        <location evidence="1 7">Cell membrane</location>
        <topology evidence="1 7">Multi-pass membrane protein</topology>
    </subcellularLocation>
</comment>
<dbReference type="InterPro" id="IPR050366">
    <property type="entry name" value="BP-dependent_transpt_permease"/>
</dbReference>
<evidence type="ECO:0000313" key="10">
    <source>
        <dbReference type="EMBL" id="GAA4830914.1"/>
    </source>
</evidence>
<comment type="caution">
    <text evidence="10">The sequence shown here is derived from an EMBL/GenBank/DDBJ whole genome shotgun (WGS) entry which is preliminary data.</text>
</comment>
<gene>
    <name evidence="10" type="ORF">GCM10023235_01220</name>
</gene>
<evidence type="ECO:0000256" key="5">
    <source>
        <dbReference type="ARBA" id="ARBA00022989"/>
    </source>
</evidence>
<dbReference type="Gene3D" id="1.10.3720.10">
    <property type="entry name" value="MetI-like"/>
    <property type="match status" value="1"/>
</dbReference>
<dbReference type="PROSITE" id="PS50928">
    <property type="entry name" value="ABC_TM1"/>
    <property type="match status" value="1"/>
</dbReference>